<sequence length="159" mass="17493">MSGSAQDPVTIFVDEKLDFLMASVVWLMDQMTTMNGRLDAHDRGLMLIEKKIDRASDGLSSPMRASRTKMARCFLTQRGQAMEATMVATVASATTAVVALQMPCPGVMKGRHQSRSILPTPVHGNNRRAMRPKPRRHLACTPRCATLPAARYTHTRLGA</sequence>
<dbReference type="AlphaFoldDB" id="A0A8J5WH63"/>
<evidence type="ECO:0000256" key="1">
    <source>
        <dbReference type="SAM" id="MobiDB-lite"/>
    </source>
</evidence>
<comment type="caution">
    <text evidence="2">The sequence shown here is derived from an EMBL/GenBank/DDBJ whole genome shotgun (WGS) entry which is preliminary data.</text>
</comment>
<reference evidence="2" key="1">
    <citation type="journal article" date="2021" name="bioRxiv">
        <title>Whole Genome Assembly and Annotation of Northern Wild Rice, Zizania palustris L., Supports a Whole Genome Duplication in the Zizania Genus.</title>
        <authorList>
            <person name="Haas M."/>
            <person name="Kono T."/>
            <person name="Macchietto M."/>
            <person name="Millas R."/>
            <person name="McGilp L."/>
            <person name="Shao M."/>
            <person name="Duquette J."/>
            <person name="Hirsch C.N."/>
            <person name="Kimball J."/>
        </authorList>
    </citation>
    <scope>NUCLEOTIDE SEQUENCE</scope>
    <source>
        <tissue evidence="2">Fresh leaf tissue</tissue>
    </source>
</reference>
<gene>
    <name evidence="2" type="ORF">GUJ93_ZPchr0011g27164</name>
</gene>
<name>A0A8J5WH63_ZIZPA</name>
<reference evidence="2" key="2">
    <citation type="submission" date="2021-02" db="EMBL/GenBank/DDBJ databases">
        <authorList>
            <person name="Kimball J.A."/>
            <person name="Haas M.W."/>
            <person name="Macchietto M."/>
            <person name="Kono T."/>
            <person name="Duquette J."/>
            <person name="Shao M."/>
        </authorList>
    </citation>
    <scope>NUCLEOTIDE SEQUENCE</scope>
    <source>
        <tissue evidence="2">Fresh leaf tissue</tissue>
    </source>
</reference>
<protein>
    <submittedName>
        <fullName evidence="2">Uncharacterized protein</fullName>
    </submittedName>
</protein>
<dbReference type="EMBL" id="JAAALK010000081">
    <property type="protein sequence ID" value="KAG8091140.1"/>
    <property type="molecule type" value="Genomic_DNA"/>
</dbReference>
<proteinExistence type="predicted"/>
<evidence type="ECO:0000313" key="3">
    <source>
        <dbReference type="Proteomes" id="UP000729402"/>
    </source>
</evidence>
<feature type="compositionally biased region" description="Basic residues" evidence="1">
    <location>
        <begin position="125"/>
        <end position="135"/>
    </location>
</feature>
<evidence type="ECO:0000313" key="2">
    <source>
        <dbReference type="EMBL" id="KAG8091140.1"/>
    </source>
</evidence>
<organism evidence="2 3">
    <name type="scientific">Zizania palustris</name>
    <name type="common">Northern wild rice</name>
    <dbReference type="NCBI Taxonomy" id="103762"/>
    <lineage>
        <taxon>Eukaryota</taxon>
        <taxon>Viridiplantae</taxon>
        <taxon>Streptophyta</taxon>
        <taxon>Embryophyta</taxon>
        <taxon>Tracheophyta</taxon>
        <taxon>Spermatophyta</taxon>
        <taxon>Magnoliopsida</taxon>
        <taxon>Liliopsida</taxon>
        <taxon>Poales</taxon>
        <taxon>Poaceae</taxon>
        <taxon>BOP clade</taxon>
        <taxon>Oryzoideae</taxon>
        <taxon>Oryzeae</taxon>
        <taxon>Zizaniinae</taxon>
        <taxon>Zizania</taxon>
    </lineage>
</organism>
<accession>A0A8J5WH63</accession>
<dbReference type="Proteomes" id="UP000729402">
    <property type="component" value="Unassembled WGS sequence"/>
</dbReference>
<feature type="region of interest" description="Disordered" evidence="1">
    <location>
        <begin position="109"/>
        <end position="135"/>
    </location>
</feature>
<keyword evidence="3" id="KW-1185">Reference proteome</keyword>